<dbReference type="PROSITE" id="PS50016">
    <property type="entry name" value="ZF_PHD_2"/>
    <property type="match status" value="1"/>
</dbReference>
<keyword evidence="4" id="KW-0862">Zinc</keyword>
<evidence type="ECO:0000256" key="6">
    <source>
        <dbReference type="PROSITE-ProRule" id="PRU00146"/>
    </source>
</evidence>
<organism evidence="10 11">
    <name type="scientific">Canavalia gladiata</name>
    <name type="common">Sword bean</name>
    <name type="synonym">Dolichos gladiatus</name>
    <dbReference type="NCBI Taxonomy" id="3824"/>
    <lineage>
        <taxon>Eukaryota</taxon>
        <taxon>Viridiplantae</taxon>
        <taxon>Streptophyta</taxon>
        <taxon>Embryophyta</taxon>
        <taxon>Tracheophyta</taxon>
        <taxon>Spermatophyta</taxon>
        <taxon>Magnoliopsida</taxon>
        <taxon>eudicotyledons</taxon>
        <taxon>Gunneridae</taxon>
        <taxon>Pentapetalae</taxon>
        <taxon>rosids</taxon>
        <taxon>fabids</taxon>
        <taxon>Fabales</taxon>
        <taxon>Fabaceae</taxon>
        <taxon>Papilionoideae</taxon>
        <taxon>50 kb inversion clade</taxon>
        <taxon>NPAAA clade</taxon>
        <taxon>indigoferoid/millettioid clade</taxon>
        <taxon>Phaseoleae</taxon>
        <taxon>Canavalia</taxon>
    </lineage>
</organism>
<dbReference type="PROSITE" id="PS51186">
    <property type="entry name" value="GNAT"/>
    <property type="match status" value="1"/>
</dbReference>
<evidence type="ECO:0000256" key="1">
    <source>
        <dbReference type="ARBA" id="ARBA00004123"/>
    </source>
</evidence>
<name>A0AAN9QD56_CANGL</name>
<dbReference type="GO" id="GO:0006357">
    <property type="term" value="P:regulation of transcription by RNA polymerase II"/>
    <property type="evidence" value="ECO:0007669"/>
    <property type="project" value="TreeGrafter"/>
</dbReference>
<comment type="subcellular location">
    <subcellularLocation>
        <location evidence="1">Nucleus</location>
    </subcellularLocation>
</comment>
<feature type="compositionally biased region" description="Basic and acidic residues" evidence="7">
    <location>
        <begin position="331"/>
        <end position="341"/>
    </location>
</feature>
<evidence type="ECO:0000256" key="4">
    <source>
        <dbReference type="ARBA" id="ARBA00022833"/>
    </source>
</evidence>
<dbReference type="Proteomes" id="UP001367508">
    <property type="component" value="Unassembled WGS sequence"/>
</dbReference>
<dbReference type="InterPro" id="IPR019787">
    <property type="entry name" value="Znf_PHD-finger"/>
</dbReference>
<keyword evidence="5" id="KW-0539">Nucleus</keyword>
<dbReference type="InterPro" id="IPR000182">
    <property type="entry name" value="GNAT_dom"/>
</dbReference>
<evidence type="ECO:0000313" key="11">
    <source>
        <dbReference type="Proteomes" id="UP001367508"/>
    </source>
</evidence>
<feature type="compositionally biased region" description="Gly residues" evidence="7">
    <location>
        <begin position="295"/>
        <end position="311"/>
    </location>
</feature>
<keyword evidence="3 6" id="KW-0863">Zinc-finger</keyword>
<protein>
    <submittedName>
        <fullName evidence="10">Uncharacterized protein</fullName>
    </submittedName>
</protein>
<feature type="region of interest" description="Disordered" evidence="7">
    <location>
        <begin position="350"/>
        <end position="369"/>
    </location>
</feature>
<dbReference type="Gene3D" id="3.30.40.10">
    <property type="entry name" value="Zinc/RING finger domain, C3HC4 (zinc finger)"/>
    <property type="match status" value="2"/>
</dbReference>
<accession>A0AAN9QD56</accession>
<evidence type="ECO:0000259" key="9">
    <source>
        <dbReference type="PROSITE" id="PS51186"/>
    </source>
</evidence>
<dbReference type="InterPro" id="IPR032308">
    <property type="entry name" value="TDBD"/>
</dbReference>
<evidence type="ECO:0000256" key="3">
    <source>
        <dbReference type="ARBA" id="ARBA00022771"/>
    </source>
</evidence>
<dbReference type="SUPFAM" id="SSF55729">
    <property type="entry name" value="Acyl-CoA N-acyltransferases (Nat)"/>
    <property type="match status" value="1"/>
</dbReference>
<dbReference type="GO" id="GO:0008270">
    <property type="term" value="F:zinc ion binding"/>
    <property type="evidence" value="ECO:0007669"/>
    <property type="project" value="UniProtKB-KW"/>
</dbReference>
<evidence type="ECO:0000256" key="7">
    <source>
        <dbReference type="SAM" id="MobiDB-lite"/>
    </source>
</evidence>
<dbReference type="Pfam" id="PF23209">
    <property type="entry name" value="IDM1_C"/>
    <property type="match status" value="1"/>
</dbReference>
<dbReference type="PANTHER" id="PTHR46309">
    <property type="entry name" value="PHD FINGER PROTEIN 12"/>
    <property type="match status" value="1"/>
</dbReference>
<dbReference type="SMART" id="SM00249">
    <property type="entry name" value="PHD"/>
    <property type="match status" value="2"/>
</dbReference>
<dbReference type="Gene3D" id="3.40.630.30">
    <property type="match status" value="1"/>
</dbReference>
<evidence type="ECO:0000259" key="8">
    <source>
        <dbReference type="PROSITE" id="PS50016"/>
    </source>
</evidence>
<dbReference type="CDD" id="cd04301">
    <property type="entry name" value="NAT_SF"/>
    <property type="match status" value="1"/>
</dbReference>
<keyword evidence="11" id="KW-1185">Reference proteome</keyword>
<dbReference type="GO" id="GO:0005634">
    <property type="term" value="C:nucleus"/>
    <property type="evidence" value="ECO:0007669"/>
    <property type="project" value="UniProtKB-SubCell"/>
</dbReference>
<gene>
    <name evidence="10" type="ORF">VNO77_25015</name>
</gene>
<dbReference type="EMBL" id="JAYMYQ010000005">
    <property type="protein sequence ID" value="KAK7330812.1"/>
    <property type="molecule type" value="Genomic_DNA"/>
</dbReference>
<dbReference type="InterPro" id="IPR011011">
    <property type="entry name" value="Znf_FYVE_PHD"/>
</dbReference>
<feature type="region of interest" description="Disordered" evidence="7">
    <location>
        <begin position="286"/>
        <end position="341"/>
    </location>
</feature>
<keyword evidence="2" id="KW-0479">Metal-binding</keyword>
<dbReference type="InterPro" id="IPR001965">
    <property type="entry name" value="Znf_PHD"/>
</dbReference>
<dbReference type="InterPro" id="IPR016181">
    <property type="entry name" value="Acyl_CoA_acyltransferase"/>
</dbReference>
<dbReference type="InterPro" id="IPR056511">
    <property type="entry name" value="IDM1_C"/>
</dbReference>
<dbReference type="PANTHER" id="PTHR46309:SF5">
    <property type="entry name" value="GNAT FAMILY ACETYLTRANSFERASE"/>
    <property type="match status" value="1"/>
</dbReference>
<evidence type="ECO:0000313" key="10">
    <source>
        <dbReference type="EMBL" id="KAK7330812.1"/>
    </source>
</evidence>
<comment type="caution">
    <text evidence="10">The sequence shown here is derived from an EMBL/GenBank/DDBJ whole genome shotgun (WGS) entry which is preliminary data.</text>
</comment>
<evidence type="ECO:0000256" key="5">
    <source>
        <dbReference type="ARBA" id="ARBA00023242"/>
    </source>
</evidence>
<dbReference type="Pfam" id="PF16135">
    <property type="entry name" value="TDBD"/>
    <property type="match status" value="1"/>
</dbReference>
<feature type="domain" description="N-acetyltransferase" evidence="9">
    <location>
        <begin position="633"/>
        <end position="780"/>
    </location>
</feature>
<dbReference type="AlphaFoldDB" id="A0AAN9QD56"/>
<feature type="domain" description="PHD-type" evidence="8">
    <location>
        <begin position="486"/>
        <end position="531"/>
    </location>
</feature>
<sequence>MVGDPSVDLVARGRQDCGEGGKTRSYSAMVDSSVDLKAGGGQGYAQGENTTLGTPRAMKAEMMDSSMDLTTTNPTLCTPIEVDTVMVNSNVHLIARSTLGCGQGENTIYTPRAMESKMVDSTVDFVVGNTTLNTPKEIETEMVDSSVDMIARHGQITPRTTRTKVEDSSVALIAAGGGHHKQGGNSTVYFPRPLETEEVDPSAELVAGNTKLCTAPRVMETELVGSSVDPIASCGQGEKAKLYFARVTETELEDSGVDLSVGNTRLHFQGVTGTGMVHPIEHLIAKTKQRRRQGGRGYRQGGRGGGPGGAGTTRWGTQGTCSRSSQRRVGRREQIKETRNDRSISIMEKVPSSLEGQAASMKRGSPSPEQLRSCKKTILTWLIDCKLIEECEEVCYMDAAKKNSTMTGRITRGGILCSCCKMLTSVWTFEKHAGSDLKEPYEHIYLPRKGKFLQDCQIAAWQDAREQKRRCMFSFVPKKTAVDPNDDTCPICGDGGALICCDKCPSTYHLSCMDMERVPENNWYCPYCVCKYCGKREKRKKLITCSQCSKKYHKGCFNEFSRDTLDLNFSMLYCGPGCREIYEKLEVSLGIRNDIRSSYSWRIIRQMDMTSEVVSATRSLQLENNSKVAVTWMLMNEAFETITDRHTGINIIQSIIYSRGSNLPRVGFSRFYMFVLEKDDEIIAAASMRFHGRGIAEMPFIATEEAHRGQGNCQALMRAIESFLCKLKVKRLVIPSALETSGMWKRKYGFTEVSKELMREISSYNILMFPCALRLYKDLSASIADSDGDNEDDQTDIQNDIL</sequence>
<dbReference type="SUPFAM" id="SSF57903">
    <property type="entry name" value="FYVE/PHD zinc finger"/>
    <property type="match status" value="1"/>
</dbReference>
<dbReference type="InterPro" id="IPR042163">
    <property type="entry name" value="PHF12"/>
</dbReference>
<dbReference type="InterPro" id="IPR013083">
    <property type="entry name" value="Znf_RING/FYVE/PHD"/>
</dbReference>
<evidence type="ECO:0000256" key="2">
    <source>
        <dbReference type="ARBA" id="ARBA00022723"/>
    </source>
</evidence>
<dbReference type="GO" id="GO:0003714">
    <property type="term" value="F:transcription corepressor activity"/>
    <property type="evidence" value="ECO:0007669"/>
    <property type="project" value="InterPro"/>
</dbReference>
<dbReference type="GO" id="GO:0016747">
    <property type="term" value="F:acyltransferase activity, transferring groups other than amino-acyl groups"/>
    <property type="evidence" value="ECO:0007669"/>
    <property type="project" value="InterPro"/>
</dbReference>
<proteinExistence type="predicted"/>
<reference evidence="10 11" key="1">
    <citation type="submission" date="2024-01" db="EMBL/GenBank/DDBJ databases">
        <title>The genomes of 5 underutilized Papilionoideae crops provide insights into root nodulation and disease resistanc.</title>
        <authorList>
            <person name="Jiang F."/>
        </authorList>
    </citation>
    <scope>NUCLEOTIDE SEQUENCE [LARGE SCALE GENOMIC DNA]</scope>
    <source>
        <strain evidence="10">LVBAO_FW01</strain>
        <tissue evidence="10">Leaves</tissue>
    </source>
</reference>
<dbReference type="Pfam" id="PF00628">
    <property type="entry name" value="PHD"/>
    <property type="match status" value="1"/>
</dbReference>